<name>A0A839UUV3_9GAMM</name>
<feature type="transmembrane region" description="Helical" evidence="1">
    <location>
        <begin position="33"/>
        <end position="53"/>
    </location>
</feature>
<gene>
    <name evidence="2" type="ORF">FHS30_003447</name>
</gene>
<evidence type="ECO:0000313" key="2">
    <source>
        <dbReference type="EMBL" id="MBB3170220.1"/>
    </source>
</evidence>
<proteinExistence type="predicted"/>
<comment type="caution">
    <text evidence="2">The sequence shown here is derived from an EMBL/GenBank/DDBJ whole genome shotgun (WGS) entry which is preliminary data.</text>
</comment>
<keyword evidence="3" id="KW-1185">Reference proteome</keyword>
<keyword evidence="1" id="KW-0812">Transmembrane</keyword>
<dbReference type="AlphaFoldDB" id="A0A839UUV3"/>
<accession>A0A839UUV3</accession>
<organism evidence="2 3">
    <name type="scientific">Simiduia aestuariiviva</name>
    <dbReference type="NCBI Taxonomy" id="1510459"/>
    <lineage>
        <taxon>Bacteria</taxon>
        <taxon>Pseudomonadati</taxon>
        <taxon>Pseudomonadota</taxon>
        <taxon>Gammaproteobacteria</taxon>
        <taxon>Cellvibrionales</taxon>
        <taxon>Cellvibrionaceae</taxon>
        <taxon>Simiduia</taxon>
    </lineage>
</organism>
<protein>
    <recommendedName>
        <fullName evidence="4">Holin</fullName>
    </recommendedName>
</protein>
<reference evidence="2 3" key="1">
    <citation type="submission" date="2020-08" db="EMBL/GenBank/DDBJ databases">
        <title>Genomic Encyclopedia of Type Strains, Phase III (KMG-III): the genomes of soil and plant-associated and newly described type strains.</title>
        <authorList>
            <person name="Whitman W."/>
        </authorList>
    </citation>
    <scope>NUCLEOTIDE SEQUENCE [LARGE SCALE GENOMIC DNA]</scope>
    <source>
        <strain evidence="2 3">CECT 8571</strain>
    </source>
</reference>
<keyword evidence="1" id="KW-1133">Transmembrane helix</keyword>
<evidence type="ECO:0000313" key="3">
    <source>
        <dbReference type="Proteomes" id="UP000559987"/>
    </source>
</evidence>
<dbReference type="EMBL" id="JACHXZ010000010">
    <property type="protein sequence ID" value="MBB3170220.1"/>
    <property type="molecule type" value="Genomic_DNA"/>
</dbReference>
<dbReference type="Proteomes" id="UP000559987">
    <property type="component" value="Unassembled WGS sequence"/>
</dbReference>
<feature type="transmembrane region" description="Helical" evidence="1">
    <location>
        <begin position="65"/>
        <end position="83"/>
    </location>
</feature>
<evidence type="ECO:0000256" key="1">
    <source>
        <dbReference type="SAM" id="Phobius"/>
    </source>
</evidence>
<keyword evidence="1" id="KW-0472">Membrane</keyword>
<evidence type="ECO:0008006" key="4">
    <source>
        <dbReference type="Google" id="ProtNLM"/>
    </source>
</evidence>
<dbReference type="RefSeq" id="WP_183911715.1">
    <property type="nucleotide sequence ID" value="NZ_JACHXZ010000010.1"/>
</dbReference>
<sequence>MDKFIFIAIFMLASAWLRTYFEKQHFTIVQRLARGSHIGLALGCILCLFSEYYRSMNGIPGMSGKDVLVFMALILCMGVFGSLPQAKDDAESLRELLDDPENVTPKQRMEAIRKKHGID</sequence>